<dbReference type="GO" id="GO:0052689">
    <property type="term" value="F:carboxylic ester hydrolase activity"/>
    <property type="evidence" value="ECO:0007669"/>
    <property type="project" value="UniProtKB-KW"/>
</dbReference>
<dbReference type="AlphaFoldDB" id="A0A9P0X9H9"/>
<feature type="domain" description="Carboxylesterase type B" evidence="7">
    <location>
        <begin position="563"/>
        <end position="1062"/>
    </location>
</feature>
<gene>
    <name evidence="8" type="ORF">PIBRA_LOCUS4812</name>
</gene>
<evidence type="ECO:0000256" key="1">
    <source>
        <dbReference type="ARBA" id="ARBA00005964"/>
    </source>
</evidence>
<evidence type="ECO:0000256" key="3">
    <source>
        <dbReference type="ARBA" id="ARBA00022801"/>
    </source>
</evidence>
<dbReference type="Proteomes" id="UP001152562">
    <property type="component" value="Unassembled WGS sequence"/>
</dbReference>
<name>A0A9P0X9H9_PIEBR</name>
<keyword evidence="2" id="KW-0719">Serine esterase</keyword>
<evidence type="ECO:0000256" key="2">
    <source>
        <dbReference type="ARBA" id="ARBA00022487"/>
    </source>
</evidence>
<protein>
    <recommendedName>
        <fullName evidence="7">Carboxylesterase type B domain-containing protein</fullName>
    </recommendedName>
</protein>
<dbReference type="PANTHER" id="PTHR43142:SF1">
    <property type="entry name" value="CARBOXYLIC ESTER HYDROLASE"/>
    <property type="match status" value="1"/>
</dbReference>
<dbReference type="Pfam" id="PF00135">
    <property type="entry name" value="COesterase"/>
    <property type="match status" value="2"/>
</dbReference>
<dbReference type="PROSITE" id="PS00122">
    <property type="entry name" value="CARBOXYLESTERASE_B_1"/>
    <property type="match status" value="2"/>
</dbReference>
<comment type="caution">
    <text evidence="8">The sequence shown here is derived from an EMBL/GenBank/DDBJ whole genome shotgun (WGS) entry which is preliminary data.</text>
</comment>
<dbReference type="InterPro" id="IPR002018">
    <property type="entry name" value="CarbesteraseB"/>
</dbReference>
<feature type="chain" id="PRO_5040200926" description="Carboxylesterase type B domain-containing protein" evidence="6">
    <location>
        <begin position="21"/>
        <end position="1082"/>
    </location>
</feature>
<dbReference type="EMBL" id="CALOZG010000005">
    <property type="protein sequence ID" value="CAH4027683.1"/>
    <property type="molecule type" value="Genomic_DNA"/>
</dbReference>
<comment type="similarity">
    <text evidence="1">Belongs to the type-B carboxylesterase/lipase family.</text>
</comment>
<dbReference type="InterPro" id="IPR029058">
    <property type="entry name" value="AB_hydrolase_fold"/>
</dbReference>
<keyword evidence="3" id="KW-0378">Hydrolase</keyword>
<evidence type="ECO:0000256" key="4">
    <source>
        <dbReference type="ARBA" id="ARBA00023157"/>
    </source>
</evidence>
<proteinExistence type="inferred from homology"/>
<feature type="signal peptide" evidence="6">
    <location>
        <begin position="1"/>
        <end position="20"/>
    </location>
</feature>
<reference evidence="8" key="1">
    <citation type="submission" date="2022-05" db="EMBL/GenBank/DDBJ databases">
        <authorList>
            <person name="Okamura Y."/>
        </authorList>
    </citation>
    <scope>NUCLEOTIDE SEQUENCE</scope>
</reference>
<keyword evidence="9" id="KW-1185">Reference proteome</keyword>
<keyword evidence="5" id="KW-0325">Glycoprotein</keyword>
<sequence>MEDKIVVLLLILSGFSVVYTQSSNYRDVKINQGVVRGYKQSGENIFTFQSIPYASVPTGRDFYKAPLPAPTWNGTFEATDKKIACHQAGVGLIPNDTKIEEQCLIANIYTPDSLTEKLPVVVMVHGGAFLIGYGNDLQPKNLVKSGKVIAVTFNYRLGPHGFLCLGTDIAPGNAGIKDQVALLRWVRDNIEHFGGNPNDVTISGCSAGSSSVDLLLISKMAKGLFHKVIAGSGANTNAFSVQTEPIYNAKQFAQLLGFNNTNDIKALENFYLDTPYETLLSYSNHLHTRRDSVVLFSPCIEKDIGQEVFLEDSPVKILESKDYVIVPMLYGFCDMEGLFRLNFFDNWKTLMNENFLEFLPPDLGNSLTERETLAKDIKKFYFGDEQVSESNILRYIDFFTDVMFGYAMLRSAKLQVEAGNNQLYLYEYSFADESVDLIPNTNIRGATHCAQEAAVLDLPNENELSPEYQYMKKVMRDLWLNFVTTGVPVPHGSNYTAWPPMSLQRSYMSLNSTLEYRDAWRPERAKFWDDLVKEFYKFPSPANPTNFGFRFQIVSEITIYRDVTISQGVVRGYRQPEENIFTFENIPYATVPTGYEFYSAPLPPPTWNGTFEAMDKKIICQQPRRENTKDANIQVQCLIVNIFVPHGDIKNLPVVVFVHGGAFLYGFGNSRTPKNLVKSGKVIAVTFNYRLGPHGFLCLGTKAAPGNAGIKDQIALLRWIQDNIEKFGGNPRDVTISGCSAGSVSVDVLAVSKMAEGLFHKVIAGSGSNINAFSVQTDPLENARLFAQELGFHNINDLEALEFFYLETPYEVLVNGSVLLYSRTDSVVLFSPCVEKDVGQEMSLDESLVKILLSKNYTKLPMLYGFCNMEGLFRINHFKEWKTQMNENFLNFLPPDLGTSIKKRKILANDIKEFYFGNEPVSDINVLKYIDFFTDVMFGYGMLRSARLQLDAGNNQLYLYEYSFIHENDPFILNTTIKGATHCAQNTAVLDDPNEKTLSNEFKKMKVVIRELWLNFITTGAPVPQGSSYPAWPPMSLERAFMSLNSTLEYRDALNPESVHFWDNIIKYHYIYPKPPDHSSIS</sequence>
<feature type="domain" description="Carboxylesterase type B" evidence="7">
    <location>
        <begin position="27"/>
        <end position="528"/>
    </location>
</feature>
<dbReference type="SUPFAM" id="SSF53474">
    <property type="entry name" value="alpha/beta-Hydrolases"/>
    <property type="match status" value="2"/>
</dbReference>
<evidence type="ECO:0000259" key="7">
    <source>
        <dbReference type="Pfam" id="PF00135"/>
    </source>
</evidence>
<evidence type="ECO:0000313" key="9">
    <source>
        <dbReference type="Proteomes" id="UP001152562"/>
    </source>
</evidence>
<evidence type="ECO:0000256" key="6">
    <source>
        <dbReference type="SAM" id="SignalP"/>
    </source>
</evidence>
<dbReference type="Gene3D" id="3.40.50.1820">
    <property type="entry name" value="alpha/beta hydrolase"/>
    <property type="match status" value="2"/>
</dbReference>
<keyword evidence="4" id="KW-1015">Disulfide bond</keyword>
<organism evidence="8 9">
    <name type="scientific">Pieris brassicae</name>
    <name type="common">White butterfly</name>
    <name type="synonym">Large white butterfly</name>
    <dbReference type="NCBI Taxonomy" id="7116"/>
    <lineage>
        <taxon>Eukaryota</taxon>
        <taxon>Metazoa</taxon>
        <taxon>Ecdysozoa</taxon>
        <taxon>Arthropoda</taxon>
        <taxon>Hexapoda</taxon>
        <taxon>Insecta</taxon>
        <taxon>Pterygota</taxon>
        <taxon>Neoptera</taxon>
        <taxon>Endopterygota</taxon>
        <taxon>Lepidoptera</taxon>
        <taxon>Glossata</taxon>
        <taxon>Ditrysia</taxon>
        <taxon>Papilionoidea</taxon>
        <taxon>Pieridae</taxon>
        <taxon>Pierinae</taxon>
        <taxon>Pieris</taxon>
    </lineage>
</organism>
<dbReference type="PANTHER" id="PTHR43142">
    <property type="entry name" value="CARBOXYLIC ESTER HYDROLASE"/>
    <property type="match status" value="1"/>
</dbReference>
<accession>A0A9P0X9H9</accession>
<dbReference type="InterPro" id="IPR019826">
    <property type="entry name" value="Carboxylesterase_B_AS"/>
</dbReference>
<evidence type="ECO:0000256" key="5">
    <source>
        <dbReference type="ARBA" id="ARBA00023180"/>
    </source>
</evidence>
<evidence type="ECO:0000313" key="8">
    <source>
        <dbReference type="EMBL" id="CAH4027683.1"/>
    </source>
</evidence>
<keyword evidence="6" id="KW-0732">Signal</keyword>